<dbReference type="EMBL" id="VSSQ01004077">
    <property type="protein sequence ID" value="MPM23630.1"/>
    <property type="molecule type" value="Genomic_DNA"/>
</dbReference>
<dbReference type="CDD" id="cd01045">
    <property type="entry name" value="Ferritin_like_AB"/>
    <property type="match status" value="1"/>
</dbReference>
<evidence type="ECO:0000259" key="1">
    <source>
        <dbReference type="Pfam" id="PF02915"/>
    </source>
</evidence>
<comment type="caution">
    <text evidence="2">The sequence shown here is derived from an EMBL/GenBank/DDBJ whole genome shotgun (WGS) entry which is preliminary data.</text>
</comment>
<protein>
    <recommendedName>
        <fullName evidence="1">Rubrerythrin diiron-binding domain-containing protein</fullName>
    </recommendedName>
</protein>
<evidence type="ECO:0000313" key="2">
    <source>
        <dbReference type="EMBL" id="MPM23630.1"/>
    </source>
</evidence>
<sequence>MNTLDYAIEMESDGEKYYEEQAKLNENSSVKTVCLILARDEGIHAQILQNKMNKHEYKLIDTESYTKIKSIFKNAKNFKSEIRDTPTQLEFYRTALEKEKQSIDLYTDLLANAADIKESDLFKYLIEQETRHFSLLDEMVAMLRHAEEWVESAEFGLRKETY</sequence>
<proteinExistence type="predicted"/>
<name>A0A644Y5B0_9ZZZZ</name>
<dbReference type="Gene3D" id="1.20.1260.10">
    <property type="match status" value="1"/>
</dbReference>
<dbReference type="PANTHER" id="PTHR33531">
    <property type="entry name" value="RUBRERYTHRIN SUBFAMILY"/>
    <property type="match status" value="1"/>
</dbReference>
<reference evidence="2" key="1">
    <citation type="submission" date="2019-08" db="EMBL/GenBank/DDBJ databases">
        <authorList>
            <person name="Kucharzyk K."/>
            <person name="Murdoch R.W."/>
            <person name="Higgins S."/>
            <person name="Loffler F."/>
        </authorList>
    </citation>
    <scope>NUCLEOTIDE SEQUENCE</scope>
</reference>
<accession>A0A644Y5B0</accession>
<dbReference type="Pfam" id="PF02915">
    <property type="entry name" value="Rubrerythrin"/>
    <property type="match status" value="1"/>
</dbReference>
<dbReference type="GO" id="GO:0016491">
    <property type="term" value="F:oxidoreductase activity"/>
    <property type="evidence" value="ECO:0007669"/>
    <property type="project" value="InterPro"/>
</dbReference>
<dbReference type="PANTHER" id="PTHR33531:SF7">
    <property type="entry name" value="HYPOTHETICAL MEMBRANE PROTEIN, CONSERVED"/>
    <property type="match status" value="1"/>
</dbReference>
<dbReference type="InterPro" id="IPR009078">
    <property type="entry name" value="Ferritin-like_SF"/>
</dbReference>
<feature type="domain" description="Rubrerythrin diiron-binding" evidence="1">
    <location>
        <begin position="3"/>
        <end position="138"/>
    </location>
</feature>
<dbReference type="InterPro" id="IPR012347">
    <property type="entry name" value="Ferritin-like"/>
</dbReference>
<organism evidence="2">
    <name type="scientific">bioreactor metagenome</name>
    <dbReference type="NCBI Taxonomy" id="1076179"/>
    <lineage>
        <taxon>unclassified sequences</taxon>
        <taxon>metagenomes</taxon>
        <taxon>ecological metagenomes</taxon>
    </lineage>
</organism>
<dbReference type="InterPro" id="IPR003251">
    <property type="entry name" value="Rr_diiron-bd_dom"/>
</dbReference>
<gene>
    <name evidence="2" type="ORF">SDC9_70104</name>
</gene>
<dbReference type="GO" id="GO:0046872">
    <property type="term" value="F:metal ion binding"/>
    <property type="evidence" value="ECO:0007669"/>
    <property type="project" value="InterPro"/>
</dbReference>
<dbReference type="SUPFAM" id="SSF47240">
    <property type="entry name" value="Ferritin-like"/>
    <property type="match status" value="1"/>
</dbReference>
<dbReference type="AlphaFoldDB" id="A0A644Y5B0"/>